<evidence type="ECO:0000256" key="5">
    <source>
        <dbReference type="SAM" id="SignalP"/>
    </source>
</evidence>
<organism evidence="7 8">
    <name type="scientific">Brevibacillus formosus</name>
    <dbReference type="NCBI Taxonomy" id="54913"/>
    <lineage>
        <taxon>Bacteria</taxon>
        <taxon>Bacillati</taxon>
        <taxon>Bacillota</taxon>
        <taxon>Bacilli</taxon>
        <taxon>Bacillales</taxon>
        <taxon>Paenibacillaceae</taxon>
        <taxon>Brevibacillus</taxon>
    </lineage>
</organism>
<gene>
    <name evidence="7" type="ORF">BP422_06315</name>
</gene>
<dbReference type="InterPro" id="IPR051313">
    <property type="entry name" value="Bact_iron-sidero_bind"/>
</dbReference>
<dbReference type="AlphaFoldDB" id="A0A220ME47"/>
<name>A0A220ME47_9BACL</name>
<proteinExistence type="inferred from homology"/>
<evidence type="ECO:0000256" key="2">
    <source>
        <dbReference type="ARBA" id="ARBA00008814"/>
    </source>
</evidence>
<accession>A0A220ME47</accession>
<dbReference type="PANTHER" id="PTHR30532">
    <property type="entry name" value="IRON III DICITRATE-BINDING PERIPLASMIC PROTEIN"/>
    <property type="match status" value="1"/>
</dbReference>
<dbReference type="GO" id="GO:0030288">
    <property type="term" value="C:outer membrane-bounded periplasmic space"/>
    <property type="evidence" value="ECO:0007669"/>
    <property type="project" value="TreeGrafter"/>
</dbReference>
<sequence>MMKTAKLSIASVVLASLVTIVSACSGQPNAASPETQAGNSQTATPADEAPRVLKDAMGNEVTVPAQPQRVIASYLEDHLVALGVKPVAQWSVGNSQVQGYLQKELAGIPAIPYDLPPEVVMSHSPDLIILDSASLIQGDKYSQYSKIAPTYTIGKEKNSDWRKELLTVGEVLNKGEEAKKVLADYETFAAESKQKLQQAIGEKSAAALWMTGKNVYVARQDLSSGDVLYKDLGFKIPAIVQEISKSGEANWNAISMEKLAELDAEYLFIVNSNPTAVEQLQKDPVWANIPAVKIGNAYTFAKDSSWLYTGVIANRQMIENVLSNVIK</sequence>
<keyword evidence="3" id="KW-0813">Transport</keyword>
<dbReference type="PROSITE" id="PS51257">
    <property type="entry name" value="PROKAR_LIPOPROTEIN"/>
    <property type="match status" value="1"/>
</dbReference>
<keyword evidence="4 5" id="KW-0732">Signal</keyword>
<dbReference type="InterPro" id="IPR002491">
    <property type="entry name" value="ABC_transptr_periplasmic_BD"/>
</dbReference>
<evidence type="ECO:0000259" key="6">
    <source>
        <dbReference type="PROSITE" id="PS50983"/>
    </source>
</evidence>
<reference evidence="7 8" key="1">
    <citation type="submission" date="2016-11" db="EMBL/GenBank/DDBJ databases">
        <authorList>
            <person name="Jaros S."/>
            <person name="Januszkiewicz K."/>
            <person name="Wedrychowicz H."/>
        </authorList>
    </citation>
    <scope>NUCLEOTIDE SEQUENCE [LARGE SCALE GENOMIC DNA]</scope>
    <source>
        <strain evidence="7 8">NF2</strain>
    </source>
</reference>
<evidence type="ECO:0000256" key="3">
    <source>
        <dbReference type="ARBA" id="ARBA00022448"/>
    </source>
</evidence>
<feature type="signal peptide" evidence="5">
    <location>
        <begin position="1"/>
        <end position="30"/>
    </location>
</feature>
<evidence type="ECO:0000313" key="7">
    <source>
        <dbReference type="EMBL" id="ASJ53195.1"/>
    </source>
</evidence>
<dbReference type="Proteomes" id="UP000197781">
    <property type="component" value="Chromosome"/>
</dbReference>
<dbReference type="PROSITE" id="PS50983">
    <property type="entry name" value="FE_B12_PBP"/>
    <property type="match status" value="1"/>
</dbReference>
<dbReference type="SUPFAM" id="SSF53807">
    <property type="entry name" value="Helical backbone' metal receptor"/>
    <property type="match status" value="1"/>
</dbReference>
<dbReference type="RefSeq" id="WP_088907041.1">
    <property type="nucleotide sequence ID" value="NZ_CP018145.1"/>
</dbReference>
<dbReference type="Gene3D" id="3.40.50.1980">
    <property type="entry name" value="Nitrogenase molybdenum iron protein domain"/>
    <property type="match status" value="2"/>
</dbReference>
<comment type="similarity">
    <text evidence="2">Belongs to the bacterial solute-binding protein 8 family.</text>
</comment>
<dbReference type="Pfam" id="PF01497">
    <property type="entry name" value="Peripla_BP_2"/>
    <property type="match status" value="1"/>
</dbReference>
<evidence type="ECO:0000256" key="4">
    <source>
        <dbReference type="ARBA" id="ARBA00022729"/>
    </source>
</evidence>
<evidence type="ECO:0000256" key="1">
    <source>
        <dbReference type="ARBA" id="ARBA00004196"/>
    </source>
</evidence>
<feature type="domain" description="Fe/B12 periplasmic-binding" evidence="6">
    <location>
        <begin position="67"/>
        <end position="327"/>
    </location>
</feature>
<dbReference type="EMBL" id="CP018145">
    <property type="protein sequence ID" value="ASJ53195.1"/>
    <property type="molecule type" value="Genomic_DNA"/>
</dbReference>
<comment type="subcellular location">
    <subcellularLocation>
        <location evidence="1">Cell envelope</location>
    </subcellularLocation>
</comment>
<feature type="chain" id="PRO_5039485861" evidence="5">
    <location>
        <begin position="31"/>
        <end position="327"/>
    </location>
</feature>
<dbReference type="PANTHER" id="PTHR30532:SF1">
    <property type="entry name" value="IRON(3+)-HYDROXAMATE-BINDING PROTEIN FHUD"/>
    <property type="match status" value="1"/>
</dbReference>
<protein>
    <submittedName>
        <fullName evidence="7">ABC transporter substrate-binding protein</fullName>
    </submittedName>
</protein>
<dbReference type="KEGG" id="bfm:BP422_06315"/>
<dbReference type="GO" id="GO:1901678">
    <property type="term" value="P:iron coordination entity transport"/>
    <property type="evidence" value="ECO:0007669"/>
    <property type="project" value="UniProtKB-ARBA"/>
</dbReference>
<evidence type="ECO:0000313" key="8">
    <source>
        <dbReference type="Proteomes" id="UP000197781"/>
    </source>
</evidence>